<feature type="compositionally biased region" description="Gly residues" evidence="1">
    <location>
        <begin position="1"/>
        <end position="11"/>
    </location>
</feature>
<dbReference type="RefSeq" id="WP_008885503.1">
    <property type="nucleotide sequence ID" value="NZ_FNAV01000004.1"/>
</dbReference>
<organism evidence="2 3">
    <name type="scientific">Salipiger thiooxidans</name>
    <dbReference type="NCBI Taxonomy" id="282683"/>
    <lineage>
        <taxon>Bacteria</taxon>
        <taxon>Pseudomonadati</taxon>
        <taxon>Pseudomonadota</taxon>
        <taxon>Alphaproteobacteria</taxon>
        <taxon>Rhodobacterales</taxon>
        <taxon>Roseobacteraceae</taxon>
        <taxon>Salipiger</taxon>
    </lineage>
</organism>
<accession>A0A1G7DK88</accession>
<evidence type="ECO:0000256" key="1">
    <source>
        <dbReference type="SAM" id="MobiDB-lite"/>
    </source>
</evidence>
<dbReference type="EMBL" id="FNAV01000004">
    <property type="protein sequence ID" value="SDE51929.1"/>
    <property type="molecule type" value="Genomic_DNA"/>
</dbReference>
<dbReference type="Proteomes" id="UP000198994">
    <property type="component" value="Unassembled WGS sequence"/>
</dbReference>
<dbReference type="AlphaFoldDB" id="A0A1G7DK88"/>
<reference evidence="3" key="1">
    <citation type="submission" date="2016-10" db="EMBL/GenBank/DDBJ databases">
        <authorList>
            <person name="Varghese N."/>
            <person name="Submissions S."/>
        </authorList>
    </citation>
    <scope>NUCLEOTIDE SEQUENCE [LARGE SCALE GENOMIC DNA]</scope>
    <source>
        <strain evidence="3">DSM 10146</strain>
    </source>
</reference>
<sequence length="57" mass="6094">MDYSKMGGGRSGANAPRYDRHKEAPQGKGTGKGKGAKASKSELLERMKAAQDKRKDG</sequence>
<gene>
    <name evidence="2" type="ORF">SAMN04488105_104276</name>
</gene>
<evidence type="ECO:0000313" key="2">
    <source>
        <dbReference type="EMBL" id="SDE51929.1"/>
    </source>
</evidence>
<proteinExistence type="predicted"/>
<name>A0A1G7DK88_9RHOB</name>
<keyword evidence="3" id="KW-1185">Reference proteome</keyword>
<protein>
    <submittedName>
        <fullName evidence="2">Uncharacterized protein</fullName>
    </submittedName>
</protein>
<feature type="region of interest" description="Disordered" evidence="1">
    <location>
        <begin position="1"/>
        <end position="57"/>
    </location>
</feature>
<evidence type="ECO:0000313" key="3">
    <source>
        <dbReference type="Proteomes" id="UP000198994"/>
    </source>
</evidence>
<feature type="compositionally biased region" description="Basic and acidic residues" evidence="1">
    <location>
        <begin position="39"/>
        <end position="57"/>
    </location>
</feature>